<evidence type="ECO:0000313" key="6">
    <source>
        <dbReference type="Proteomes" id="UP000198728"/>
    </source>
</evidence>
<dbReference type="InterPro" id="IPR029044">
    <property type="entry name" value="Nucleotide-diphossugar_trans"/>
</dbReference>
<accession>A0A1I1G4G2</accession>
<dbReference type="STRING" id="441112.SAMN04488094_102329"/>
<dbReference type="EMBL" id="FOLG01000002">
    <property type="protein sequence ID" value="SFC04070.1"/>
    <property type="molecule type" value="Genomic_DNA"/>
</dbReference>
<dbReference type="PANTHER" id="PTHR43179:SF12">
    <property type="entry name" value="GALACTOFURANOSYLTRANSFERASE GLFT2"/>
    <property type="match status" value="1"/>
</dbReference>
<dbReference type="OrthoDB" id="7665907at2"/>
<keyword evidence="2" id="KW-0328">Glycosyltransferase</keyword>
<evidence type="ECO:0000256" key="3">
    <source>
        <dbReference type="ARBA" id="ARBA00022679"/>
    </source>
</evidence>
<dbReference type="Proteomes" id="UP000198728">
    <property type="component" value="Unassembled WGS sequence"/>
</dbReference>
<evidence type="ECO:0000313" key="5">
    <source>
        <dbReference type="EMBL" id="SFC04070.1"/>
    </source>
</evidence>
<evidence type="ECO:0000256" key="2">
    <source>
        <dbReference type="ARBA" id="ARBA00022676"/>
    </source>
</evidence>
<comment type="similarity">
    <text evidence="1">Belongs to the glycosyltransferase 2 family.</text>
</comment>
<dbReference type="SUPFAM" id="SSF53448">
    <property type="entry name" value="Nucleotide-diphospho-sugar transferases"/>
    <property type="match status" value="1"/>
</dbReference>
<keyword evidence="3 5" id="KW-0808">Transferase</keyword>
<proteinExistence type="inferred from homology"/>
<sequence>MPPETPPAPTPHGACRIAAVVVTFNRLEHIRKTLERLDMEGIDHVVVVDNGSTDGTREWLETQRSPRCDVLLTEGNLGGAGGFARGMAHARDHVGAEWTVLMDDDGRPAPGALARFRQHDWQTADAVAAAVFYPDGRICDMNRPLRNPFAKGRRQRGFRIDDAAYDAGAPSLPIDMATFVGLFLSRRALEAMDGPDPRLFIYGDDLIHTLRLSQAGCRIVFAPSIRFEHDCATMSDATKTYRPLWKVYYHHRNGILLYRQAAGPLSWGLLALRAPKWWLAGRHYGADAPEYRRLLRKALADGILRRLDDPPPGIPGPPR</sequence>
<evidence type="ECO:0000256" key="1">
    <source>
        <dbReference type="ARBA" id="ARBA00006739"/>
    </source>
</evidence>
<reference evidence="5 6" key="1">
    <citation type="submission" date="2016-10" db="EMBL/GenBank/DDBJ databases">
        <authorList>
            <person name="de Groot N.N."/>
        </authorList>
    </citation>
    <scope>NUCLEOTIDE SEQUENCE [LARGE SCALE GENOMIC DNA]</scope>
    <source>
        <strain evidence="5 6">DSM 19548</strain>
    </source>
</reference>
<feature type="domain" description="Glycosyltransferase 2-like" evidence="4">
    <location>
        <begin position="20"/>
        <end position="147"/>
    </location>
</feature>
<gene>
    <name evidence="5" type="ORF">SAMN04488094_102329</name>
</gene>
<organism evidence="5 6">
    <name type="scientific">Tropicimonas isoalkanivorans</name>
    <dbReference type="NCBI Taxonomy" id="441112"/>
    <lineage>
        <taxon>Bacteria</taxon>
        <taxon>Pseudomonadati</taxon>
        <taxon>Pseudomonadota</taxon>
        <taxon>Alphaproteobacteria</taxon>
        <taxon>Rhodobacterales</taxon>
        <taxon>Roseobacteraceae</taxon>
        <taxon>Tropicimonas</taxon>
    </lineage>
</organism>
<dbReference type="RefSeq" id="WP_093359689.1">
    <property type="nucleotide sequence ID" value="NZ_FOLG01000002.1"/>
</dbReference>
<keyword evidence="6" id="KW-1185">Reference proteome</keyword>
<dbReference type="InterPro" id="IPR001173">
    <property type="entry name" value="Glyco_trans_2-like"/>
</dbReference>
<protein>
    <submittedName>
        <fullName evidence="5">Glycosyltransferase, GT2 family</fullName>
    </submittedName>
</protein>
<dbReference type="PANTHER" id="PTHR43179">
    <property type="entry name" value="RHAMNOSYLTRANSFERASE WBBL"/>
    <property type="match status" value="1"/>
</dbReference>
<evidence type="ECO:0000259" key="4">
    <source>
        <dbReference type="Pfam" id="PF00535"/>
    </source>
</evidence>
<dbReference type="Gene3D" id="3.90.550.10">
    <property type="entry name" value="Spore Coat Polysaccharide Biosynthesis Protein SpsA, Chain A"/>
    <property type="match status" value="1"/>
</dbReference>
<dbReference type="AlphaFoldDB" id="A0A1I1G4G2"/>
<dbReference type="GO" id="GO:0016757">
    <property type="term" value="F:glycosyltransferase activity"/>
    <property type="evidence" value="ECO:0007669"/>
    <property type="project" value="UniProtKB-KW"/>
</dbReference>
<name>A0A1I1G4G2_9RHOB</name>
<dbReference type="Pfam" id="PF00535">
    <property type="entry name" value="Glycos_transf_2"/>
    <property type="match status" value="1"/>
</dbReference>